<feature type="compositionally biased region" description="Low complexity" evidence="8">
    <location>
        <begin position="287"/>
        <end position="309"/>
    </location>
</feature>
<dbReference type="GeneID" id="19204636"/>
<dbReference type="AlphaFoldDB" id="A0A5M3N7N4"/>
<gene>
    <name evidence="9" type="ORF">CONPUDRAFT_161980</name>
</gene>
<evidence type="ECO:0000256" key="1">
    <source>
        <dbReference type="ARBA" id="ARBA00004123"/>
    </source>
</evidence>
<comment type="subcellular location">
    <subcellularLocation>
        <location evidence="1">Nucleus</location>
    </subcellularLocation>
</comment>
<evidence type="ECO:0000256" key="2">
    <source>
        <dbReference type="ARBA" id="ARBA00008585"/>
    </source>
</evidence>
<comment type="caution">
    <text evidence="9">The sequence shown here is derived from an EMBL/GenBank/DDBJ whole genome shotgun (WGS) entry which is preliminary data.</text>
</comment>
<dbReference type="KEGG" id="cput:CONPUDRAFT_161980"/>
<keyword evidence="5" id="KW-0159">Chromosome partition</keyword>
<dbReference type="PANTHER" id="PTHR21394">
    <property type="entry name" value="MAU2 CHROMATID COHESION FACTOR HOMOLOG"/>
    <property type="match status" value="1"/>
</dbReference>
<evidence type="ECO:0008006" key="11">
    <source>
        <dbReference type="Google" id="ProtNLM"/>
    </source>
</evidence>
<evidence type="ECO:0000256" key="7">
    <source>
        <dbReference type="ARBA" id="ARBA00023306"/>
    </source>
</evidence>
<dbReference type="GO" id="GO:0007064">
    <property type="term" value="P:mitotic sister chromatid cohesion"/>
    <property type="evidence" value="ECO:0007669"/>
    <property type="project" value="InterPro"/>
</dbReference>
<protein>
    <recommendedName>
        <fullName evidence="11">TPR-like protein</fullName>
    </recommendedName>
</protein>
<dbReference type="RefSeq" id="XP_007763935.1">
    <property type="nucleotide sequence ID" value="XM_007765745.1"/>
</dbReference>
<accession>A0A5M3N7N4</accession>
<dbReference type="InterPro" id="IPR019440">
    <property type="entry name" value="MAU2"/>
</dbReference>
<dbReference type="OrthoDB" id="5565328at2759"/>
<feature type="compositionally biased region" description="Low complexity" evidence="8">
    <location>
        <begin position="23"/>
        <end position="34"/>
    </location>
</feature>
<keyword evidence="4" id="KW-0498">Mitosis</keyword>
<dbReference type="EMBL" id="JH711573">
    <property type="protein sequence ID" value="EIW87452.1"/>
    <property type="molecule type" value="Genomic_DNA"/>
</dbReference>
<dbReference type="GO" id="GO:0051301">
    <property type="term" value="P:cell division"/>
    <property type="evidence" value="ECO:0007669"/>
    <property type="project" value="UniProtKB-KW"/>
</dbReference>
<evidence type="ECO:0000313" key="9">
    <source>
        <dbReference type="EMBL" id="EIW87452.1"/>
    </source>
</evidence>
<feature type="region of interest" description="Disordered" evidence="8">
    <location>
        <begin position="1"/>
        <end position="38"/>
    </location>
</feature>
<evidence type="ECO:0000256" key="6">
    <source>
        <dbReference type="ARBA" id="ARBA00023242"/>
    </source>
</evidence>
<evidence type="ECO:0000313" key="10">
    <source>
        <dbReference type="Proteomes" id="UP000053558"/>
    </source>
</evidence>
<dbReference type="InterPro" id="IPR011990">
    <property type="entry name" value="TPR-like_helical_dom_sf"/>
</dbReference>
<keyword evidence="3" id="KW-0132">Cell division</keyword>
<sequence length="720" mass="78194">MALAEIDARPFKRQRTDEATWNSSPLTPLPSSSPAKPPLSPLPPHALLTWLPGIFVHTPNHRHHTLSLSLSLRSLRRCLALKALTPDVECWACTALAEVGMRVIAGGFSQQEEHLWAKGVELEVEKALGKGSLLAQKHPSLRAYRHHLSLLSAQFAQWQHNFKFARSVLRRLISSFTPSDPPHTIYSAHLAIIDQLTCAPSPQAQDLHAALDAVSTLQTLGTQNKHPHLVLLAHVIKLRICVAFQLWDLVPEALGTVESALGLVYPAPSAPVSKSIAQAQGVQRTDSGTSSNTSAGAGGPSASQSQSQAPNPNIYIHFEDTFELAMVLHVLILAVMYYTHLGDGGASSSRLSHLHALMDSGATDKFPEGIIEISLPDSRPLALHITHPRTLYVLTFLVSSTSKRDPVGRKPKRKVFATEGLGAWNREVLRELKLPVWASVDDIGEIDQRLVRIKADMLSELAAVSIQRSEFDLAQETLNTLIAHTRTFDIFNSYASRITLHHAHLAHALGNFSRAIRCYEVAAHLEPEPTTYVAVAARTGEVLLRIGLAAAKGSRKLEESLRQKAVAAARSCKGMGGTLEAIGEVIEATLASEILKSKTHLKNALALTKKSTDNHLRALVLALISAHYMHTAPDHAQDSLLSAEQLAAGLGAAPSRDASANGQDAVGNAPLRYWIGERLLELFKRAGKEGRVQRQTVANEQLAKEVEKVAQIGSAFFTPS</sequence>
<keyword evidence="7" id="KW-0131">Cell cycle</keyword>
<organism evidence="9 10">
    <name type="scientific">Coniophora puteana (strain RWD-64-598)</name>
    <name type="common">Brown rot fungus</name>
    <dbReference type="NCBI Taxonomy" id="741705"/>
    <lineage>
        <taxon>Eukaryota</taxon>
        <taxon>Fungi</taxon>
        <taxon>Dikarya</taxon>
        <taxon>Basidiomycota</taxon>
        <taxon>Agaricomycotina</taxon>
        <taxon>Agaricomycetes</taxon>
        <taxon>Agaricomycetidae</taxon>
        <taxon>Boletales</taxon>
        <taxon>Coniophorineae</taxon>
        <taxon>Coniophoraceae</taxon>
        <taxon>Coniophora</taxon>
    </lineage>
</organism>
<feature type="compositionally biased region" description="Basic and acidic residues" evidence="8">
    <location>
        <begin position="1"/>
        <end position="18"/>
    </location>
</feature>
<proteinExistence type="inferred from homology"/>
<comment type="similarity">
    <text evidence="2">Belongs to the SCC4/mau-2 family.</text>
</comment>
<keyword evidence="10" id="KW-1185">Reference proteome</keyword>
<feature type="region of interest" description="Disordered" evidence="8">
    <location>
        <begin position="276"/>
        <end position="309"/>
    </location>
</feature>
<dbReference type="Pfam" id="PF10345">
    <property type="entry name" value="Cohesin_load"/>
    <property type="match status" value="1"/>
</dbReference>
<dbReference type="GO" id="GO:0007059">
    <property type="term" value="P:chromosome segregation"/>
    <property type="evidence" value="ECO:0007669"/>
    <property type="project" value="UniProtKB-KW"/>
</dbReference>
<evidence type="ECO:0000256" key="4">
    <source>
        <dbReference type="ARBA" id="ARBA00022776"/>
    </source>
</evidence>
<dbReference type="GO" id="GO:0005634">
    <property type="term" value="C:nucleus"/>
    <property type="evidence" value="ECO:0007669"/>
    <property type="project" value="UniProtKB-SubCell"/>
</dbReference>
<name>A0A5M3N7N4_CONPW</name>
<reference evidence="10" key="1">
    <citation type="journal article" date="2012" name="Science">
        <title>The Paleozoic origin of enzymatic lignin decomposition reconstructed from 31 fungal genomes.</title>
        <authorList>
            <person name="Floudas D."/>
            <person name="Binder M."/>
            <person name="Riley R."/>
            <person name="Barry K."/>
            <person name="Blanchette R.A."/>
            <person name="Henrissat B."/>
            <person name="Martinez A.T."/>
            <person name="Otillar R."/>
            <person name="Spatafora J.W."/>
            <person name="Yadav J.S."/>
            <person name="Aerts A."/>
            <person name="Benoit I."/>
            <person name="Boyd A."/>
            <person name="Carlson A."/>
            <person name="Copeland A."/>
            <person name="Coutinho P.M."/>
            <person name="de Vries R.P."/>
            <person name="Ferreira P."/>
            <person name="Findley K."/>
            <person name="Foster B."/>
            <person name="Gaskell J."/>
            <person name="Glotzer D."/>
            <person name="Gorecki P."/>
            <person name="Heitman J."/>
            <person name="Hesse C."/>
            <person name="Hori C."/>
            <person name="Igarashi K."/>
            <person name="Jurgens J.A."/>
            <person name="Kallen N."/>
            <person name="Kersten P."/>
            <person name="Kohler A."/>
            <person name="Kuees U."/>
            <person name="Kumar T.K.A."/>
            <person name="Kuo A."/>
            <person name="LaButti K."/>
            <person name="Larrondo L.F."/>
            <person name="Lindquist E."/>
            <person name="Ling A."/>
            <person name="Lombard V."/>
            <person name="Lucas S."/>
            <person name="Lundell T."/>
            <person name="Martin R."/>
            <person name="McLaughlin D.J."/>
            <person name="Morgenstern I."/>
            <person name="Morin E."/>
            <person name="Murat C."/>
            <person name="Nagy L.G."/>
            <person name="Nolan M."/>
            <person name="Ohm R.A."/>
            <person name="Patyshakuliyeva A."/>
            <person name="Rokas A."/>
            <person name="Ruiz-Duenas F.J."/>
            <person name="Sabat G."/>
            <person name="Salamov A."/>
            <person name="Samejima M."/>
            <person name="Schmutz J."/>
            <person name="Slot J.C."/>
            <person name="St John F."/>
            <person name="Stenlid J."/>
            <person name="Sun H."/>
            <person name="Sun S."/>
            <person name="Syed K."/>
            <person name="Tsang A."/>
            <person name="Wiebenga A."/>
            <person name="Young D."/>
            <person name="Pisabarro A."/>
            <person name="Eastwood D.C."/>
            <person name="Martin F."/>
            <person name="Cullen D."/>
            <person name="Grigoriev I.V."/>
            <person name="Hibbett D.S."/>
        </authorList>
    </citation>
    <scope>NUCLEOTIDE SEQUENCE [LARGE SCALE GENOMIC DNA]</scope>
    <source>
        <strain evidence="10">RWD-64-598 SS2</strain>
    </source>
</reference>
<dbReference type="Proteomes" id="UP000053558">
    <property type="component" value="Unassembled WGS sequence"/>
</dbReference>
<evidence type="ECO:0000256" key="8">
    <source>
        <dbReference type="SAM" id="MobiDB-lite"/>
    </source>
</evidence>
<keyword evidence="6" id="KW-0539">Nucleus</keyword>
<evidence type="ECO:0000256" key="3">
    <source>
        <dbReference type="ARBA" id="ARBA00022618"/>
    </source>
</evidence>
<dbReference type="OMA" id="QVTHPRI"/>
<evidence type="ECO:0000256" key="5">
    <source>
        <dbReference type="ARBA" id="ARBA00022829"/>
    </source>
</evidence>
<dbReference type="SUPFAM" id="SSF48452">
    <property type="entry name" value="TPR-like"/>
    <property type="match status" value="1"/>
</dbReference>
<feature type="compositionally biased region" description="Polar residues" evidence="8">
    <location>
        <begin position="276"/>
        <end position="286"/>
    </location>
</feature>